<proteinExistence type="predicted"/>
<evidence type="ECO:0000256" key="3">
    <source>
        <dbReference type="ARBA" id="ARBA00022801"/>
    </source>
</evidence>
<keyword evidence="3" id="KW-0378">Hydrolase</keyword>
<organism evidence="6">
    <name type="scientific">uncultured Bacillota bacterium</name>
    <dbReference type="NCBI Taxonomy" id="344338"/>
    <lineage>
        <taxon>Bacteria</taxon>
        <taxon>Bacillati</taxon>
        <taxon>Bacillota</taxon>
        <taxon>environmental samples</taxon>
    </lineage>
</organism>
<evidence type="ECO:0000256" key="2">
    <source>
        <dbReference type="ARBA" id="ARBA00011901"/>
    </source>
</evidence>
<dbReference type="InterPro" id="IPR036505">
    <property type="entry name" value="Amidase/PGRP_sf"/>
</dbReference>
<evidence type="ECO:0000313" key="6">
    <source>
        <dbReference type="EMBL" id="QGT51272.1"/>
    </source>
</evidence>
<dbReference type="GO" id="GO:0008745">
    <property type="term" value="F:N-acetylmuramoyl-L-alanine amidase activity"/>
    <property type="evidence" value="ECO:0007669"/>
    <property type="project" value="UniProtKB-EC"/>
</dbReference>
<dbReference type="GO" id="GO:0009254">
    <property type="term" value="P:peptidoglycan turnover"/>
    <property type="evidence" value="ECO:0007669"/>
    <property type="project" value="TreeGrafter"/>
</dbReference>
<protein>
    <recommendedName>
        <fullName evidence="2">N-acetylmuramoyl-L-alanine amidase</fullName>
        <ecNumber evidence="2">3.5.1.28</ecNumber>
    </recommendedName>
</protein>
<name>A0A650EPB2_9FIRM</name>
<dbReference type="PANTHER" id="PTHR30417:SF1">
    <property type="entry name" value="N-ACETYLMURAMOYL-L-ALANINE AMIDASE AMID"/>
    <property type="match status" value="1"/>
</dbReference>
<dbReference type="GO" id="GO:0009253">
    <property type="term" value="P:peptidoglycan catabolic process"/>
    <property type="evidence" value="ECO:0007669"/>
    <property type="project" value="InterPro"/>
</dbReference>
<keyword evidence="4" id="KW-0961">Cell wall biogenesis/degradation</keyword>
<dbReference type="CDD" id="cd06583">
    <property type="entry name" value="PGRP"/>
    <property type="match status" value="1"/>
</dbReference>
<dbReference type="SMART" id="SM00644">
    <property type="entry name" value="Ami_2"/>
    <property type="match status" value="1"/>
</dbReference>
<accession>A0A650EPB2</accession>
<dbReference type="EC" id="3.5.1.28" evidence="2"/>
<gene>
    <name evidence="6" type="ORF">Firmicute1046_3480</name>
</gene>
<dbReference type="Pfam" id="PF01510">
    <property type="entry name" value="Amidase_2"/>
    <property type="match status" value="1"/>
</dbReference>
<reference evidence="6" key="1">
    <citation type="journal article" date="2020" name="J. ISSAAS">
        <title>Lactobacilli and other gastrointestinal microbiota of Peromyscus leucopus, reservoir host for agents of Lyme disease and other zoonoses in North America.</title>
        <authorList>
            <person name="Milovic A."/>
            <person name="Bassam K."/>
            <person name="Shao H."/>
            <person name="Chatzistamou I."/>
            <person name="Tufts D.M."/>
            <person name="Diuk-Wasser M."/>
            <person name="Barbour A.G."/>
        </authorList>
    </citation>
    <scope>NUCLEOTIDE SEQUENCE</scope>
    <source>
        <strain evidence="6">LL40</strain>
    </source>
</reference>
<sequence>MSEKKQNFLVIWVLLAVFAALFALSITLWQISYIKLPDNVGTELTGEPLNEVIHRNSPYIQYAYLSPNADFPRKDKIRKITIHHMAGTMSLEKVGKNFANRDREASANYAVDINGKIGCYVEEHNRPWTSSSRENDHQAITIEVANDEKGGQWHVSDASMEALIELCADICRRNNIKEMIFTGNSDGNLTLHSMFSEKTECPGPYLTGKMPEIADRVNRKISEPVR</sequence>
<evidence type="ECO:0000256" key="1">
    <source>
        <dbReference type="ARBA" id="ARBA00001561"/>
    </source>
</evidence>
<comment type="catalytic activity">
    <reaction evidence="1">
        <text>Hydrolyzes the link between N-acetylmuramoyl residues and L-amino acid residues in certain cell-wall glycopeptides.</text>
        <dbReference type="EC" id="3.5.1.28"/>
    </reaction>
</comment>
<feature type="domain" description="N-acetylmuramoyl-L-alanine amidase" evidence="5">
    <location>
        <begin position="66"/>
        <end position="203"/>
    </location>
</feature>
<dbReference type="GO" id="GO:0071555">
    <property type="term" value="P:cell wall organization"/>
    <property type="evidence" value="ECO:0007669"/>
    <property type="project" value="UniProtKB-KW"/>
</dbReference>
<dbReference type="PANTHER" id="PTHR30417">
    <property type="entry name" value="N-ACETYLMURAMOYL-L-ALANINE AMIDASE AMID"/>
    <property type="match status" value="1"/>
</dbReference>
<evidence type="ECO:0000259" key="5">
    <source>
        <dbReference type="SMART" id="SM00644"/>
    </source>
</evidence>
<evidence type="ECO:0000256" key="4">
    <source>
        <dbReference type="ARBA" id="ARBA00023316"/>
    </source>
</evidence>
<dbReference type="InterPro" id="IPR051206">
    <property type="entry name" value="NAMLAA_amidase_2"/>
</dbReference>
<dbReference type="InterPro" id="IPR002502">
    <property type="entry name" value="Amidase_domain"/>
</dbReference>
<dbReference type="AlphaFoldDB" id="A0A650EPB2"/>
<dbReference type="Gene3D" id="3.40.80.10">
    <property type="entry name" value="Peptidoglycan recognition protein-like"/>
    <property type="match status" value="1"/>
</dbReference>
<dbReference type="EMBL" id="MN577573">
    <property type="protein sequence ID" value="QGT51272.1"/>
    <property type="molecule type" value="Genomic_DNA"/>
</dbReference>
<dbReference type="SUPFAM" id="SSF55846">
    <property type="entry name" value="N-acetylmuramoyl-L-alanine amidase-like"/>
    <property type="match status" value="1"/>
</dbReference>